<evidence type="ECO:0000313" key="2">
    <source>
        <dbReference type="EMBL" id="ANH82303.1"/>
    </source>
</evidence>
<dbReference type="RefSeq" id="WP_067758260.1">
    <property type="nucleotide sequence ID" value="NZ_CP015772.1"/>
</dbReference>
<dbReference type="EMBL" id="CP015772">
    <property type="protein sequence ID" value="ANH82303.1"/>
    <property type="molecule type" value="Genomic_DNA"/>
</dbReference>
<dbReference type="Pfam" id="PF00027">
    <property type="entry name" value="cNMP_binding"/>
    <property type="match status" value="1"/>
</dbReference>
<dbReference type="OrthoDB" id="663011at2"/>
<organism evidence="2 3">
    <name type="scientific">Niabella ginsenosidivorans</name>
    <dbReference type="NCBI Taxonomy" id="1176587"/>
    <lineage>
        <taxon>Bacteria</taxon>
        <taxon>Pseudomonadati</taxon>
        <taxon>Bacteroidota</taxon>
        <taxon>Chitinophagia</taxon>
        <taxon>Chitinophagales</taxon>
        <taxon>Chitinophagaceae</taxon>
        <taxon>Niabella</taxon>
    </lineage>
</organism>
<dbReference type="SUPFAM" id="SSF51206">
    <property type="entry name" value="cAMP-binding domain-like"/>
    <property type="match status" value="1"/>
</dbReference>
<dbReference type="Gene3D" id="2.60.120.10">
    <property type="entry name" value="Jelly Rolls"/>
    <property type="match status" value="1"/>
</dbReference>
<evidence type="ECO:0000313" key="3">
    <source>
        <dbReference type="Proteomes" id="UP000077667"/>
    </source>
</evidence>
<reference evidence="2 3" key="1">
    <citation type="submission" date="2016-05" db="EMBL/GenBank/DDBJ databases">
        <title>Niabella ginsenosidivorans BS26 whole genome sequencing.</title>
        <authorList>
            <person name="Im W.T."/>
            <person name="Siddiqi M.Z."/>
        </authorList>
    </citation>
    <scope>NUCLEOTIDE SEQUENCE [LARGE SCALE GENOMIC DNA]</scope>
    <source>
        <strain evidence="2 3">BS26</strain>
    </source>
</reference>
<dbReference type="STRING" id="1176587.A8C56_16240"/>
<feature type="domain" description="Cyclic nucleotide-binding" evidence="1">
    <location>
        <begin position="17"/>
        <end position="110"/>
    </location>
</feature>
<dbReference type="PROSITE" id="PS50042">
    <property type="entry name" value="CNMP_BINDING_3"/>
    <property type="match status" value="1"/>
</dbReference>
<dbReference type="InterPro" id="IPR014710">
    <property type="entry name" value="RmlC-like_jellyroll"/>
</dbReference>
<name>A0A1A9I430_9BACT</name>
<accession>A0A1A9I430</accession>
<dbReference type="CDD" id="cd00038">
    <property type="entry name" value="CAP_ED"/>
    <property type="match status" value="1"/>
</dbReference>
<sequence>MPGPLSNKFPFTAAQWLQYKNYFKRITVPSKTVLLNEGAVSKKLYLIEKGCIRVWFNNNGRDITFQFFFENDTVASIESFRKKIPSLVTIETIEPSTLWWIYKKDMDRIIEEVLTTPALRDQFINAVFERTFDYMKHFFSFIRNTPEQRYTHLLNERPQLIQRVPQHYIASYLGITPVHLSRIKNKLAKNKPPR</sequence>
<keyword evidence="3" id="KW-1185">Reference proteome</keyword>
<dbReference type="InterPro" id="IPR018490">
    <property type="entry name" value="cNMP-bd_dom_sf"/>
</dbReference>
<dbReference type="KEGG" id="nia:A8C56_16240"/>
<evidence type="ECO:0000259" key="1">
    <source>
        <dbReference type="PROSITE" id="PS50042"/>
    </source>
</evidence>
<gene>
    <name evidence="2" type="ORF">A8C56_16240</name>
</gene>
<dbReference type="AlphaFoldDB" id="A0A1A9I430"/>
<protein>
    <submittedName>
        <fullName evidence="2">Cyclic nucleotide-binding protein</fullName>
    </submittedName>
</protein>
<proteinExistence type="predicted"/>
<dbReference type="Proteomes" id="UP000077667">
    <property type="component" value="Chromosome"/>
</dbReference>
<dbReference type="InterPro" id="IPR000595">
    <property type="entry name" value="cNMP-bd_dom"/>
</dbReference>